<evidence type="ECO:0000313" key="6">
    <source>
        <dbReference type="Proteomes" id="UP000315344"/>
    </source>
</evidence>
<dbReference type="GO" id="GO:0016616">
    <property type="term" value="F:oxidoreductase activity, acting on the CH-OH group of donors, NAD or NADP as acceptor"/>
    <property type="evidence" value="ECO:0007669"/>
    <property type="project" value="InterPro"/>
</dbReference>
<dbReference type="InterPro" id="IPR006140">
    <property type="entry name" value="D-isomer_DH_NAD-bd"/>
</dbReference>
<dbReference type="PANTHER" id="PTHR42938">
    <property type="entry name" value="FORMATE DEHYDROGENASE 1"/>
    <property type="match status" value="1"/>
</dbReference>
<comment type="similarity">
    <text evidence="2">Belongs to the D-isomer specific 2-hydroxyacid dehydrogenase family.</text>
</comment>
<evidence type="ECO:0000259" key="4">
    <source>
        <dbReference type="Pfam" id="PF02826"/>
    </source>
</evidence>
<accession>A0A533HZP9</accession>
<dbReference type="Pfam" id="PF02826">
    <property type="entry name" value="2-Hacid_dh_C"/>
    <property type="match status" value="1"/>
</dbReference>
<feature type="domain" description="D-isomer specific 2-hydroxyacid dehydrogenase NAD-binding" evidence="4">
    <location>
        <begin position="110"/>
        <end position="286"/>
    </location>
</feature>
<dbReference type="SUPFAM" id="SSF51735">
    <property type="entry name" value="NAD(P)-binding Rossmann-fold domains"/>
    <property type="match status" value="1"/>
</dbReference>
<organism evidence="5 6">
    <name type="scientific">Paracoccus denitrificans</name>
    <dbReference type="NCBI Taxonomy" id="266"/>
    <lineage>
        <taxon>Bacteria</taxon>
        <taxon>Pseudomonadati</taxon>
        <taxon>Pseudomonadota</taxon>
        <taxon>Alphaproteobacteria</taxon>
        <taxon>Rhodobacterales</taxon>
        <taxon>Paracoccaceae</taxon>
        <taxon>Paracoccus</taxon>
    </lineage>
</organism>
<dbReference type="InterPro" id="IPR006139">
    <property type="entry name" value="D-isomer_2_OHA_DH_cat_dom"/>
</dbReference>
<dbReference type="PANTHER" id="PTHR42938:SF47">
    <property type="entry name" value="HYDROXYPYRUVATE REDUCTASE"/>
    <property type="match status" value="1"/>
</dbReference>
<sequence>MSKTILVTGPDLDPAAARVIAEHGYQTVHTPAYADSDVIAAHLNESGAVGIVSRMGRLDASVMDAAPQVRVISKHGVGVDNIDLSAAAERNIPVLVATGANAVSVAEHAIALLLAAVKKILPLDASLRAGRWEKAGFQGRELRGSTLALLGMGSIAQATAGIASGLGLKLVGYDPYATDGAFERHGVERFKSFDDMLPRADFLSLHTPLTDQTRQIVNSGTIAKMPKGSFVINTARGGLIDEAALLAAVQSGHLAGAGLDSFAVEPAAADHPFWAEPRIVVTPHIGGVTREAGARVGVDAVGGIFQILEGQQVPAARVANRDLMADGAKSFIKAEE</sequence>
<reference evidence="5 6" key="1">
    <citation type="journal article" date="2017" name="Nat. Commun.">
        <title>In situ click chemistry generation of cyclooxygenase-2 inhibitors.</title>
        <authorList>
            <person name="Bhardwaj A."/>
            <person name="Kaur J."/>
            <person name="Wuest M."/>
            <person name="Wuest F."/>
        </authorList>
    </citation>
    <scope>NUCLEOTIDE SEQUENCE [LARGE SCALE GENOMIC DNA]</scope>
    <source>
        <strain evidence="5">S2_012_000_R3_94</strain>
    </source>
</reference>
<dbReference type="InterPro" id="IPR036291">
    <property type="entry name" value="NAD(P)-bd_dom_sf"/>
</dbReference>
<gene>
    <name evidence="5" type="ORF">DI616_17100</name>
</gene>
<proteinExistence type="inferred from homology"/>
<dbReference type="EMBL" id="VAFL01000018">
    <property type="protein sequence ID" value="TKW64949.1"/>
    <property type="molecule type" value="Genomic_DNA"/>
</dbReference>
<dbReference type="Proteomes" id="UP000315344">
    <property type="component" value="Unassembled WGS sequence"/>
</dbReference>
<dbReference type="PROSITE" id="PS00671">
    <property type="entry name" value="D_2_HYDROXYACID_DH_3"/>
    <property type="match status" value="1"/>
</dbReference>
<dbReference type="AlphaFoldDB" id="A0A533HZP9"/>
<dbReference type="InterPro" id="IPR029753">
    <property type="entry name" value="D-isomer_DH_CS"/>
</dbReference>
<comment type="caution">
    <text evidence="5">The sequence shown here is derived from an EMBL/GenBank/DDBJ whole genome shotgun (WGS) entry which is preliminary data.</text>
</comment>
<evidence type="ECO:0000313" key="5">
    <source>
        <dbReference type="EMBL" id="TKW64949.1"/>
    </source>
</evidence>
<evidence type="ECO:0000259" key="3">
    <source>
        <dbReference type="Pfam" id="PF00389"/>
    </source>
</evidence>
<feature type="domain" description="D-isomer specific 2-hydroxyacid dehydrogenase catalytic" evidence="3">
    <location>
        <begin position="6"/>
        <end position="314"/>
    </location>
</feature>
<keyword evidence="1 2" id="KW-0560">Oxidoreductase</keyword>
<evidence type="ECO:0000256" key="1">
    <source>
        <dbReference type="ARBA" id="ARBA00023002"/>
    </source>
</evidence>
<dbReference type="Gene3D" id="3.40.50.720">
    <property type="entry name" value="NAD(P)-binding Rossmann-like Domain"/>
    <property type="match status" value="2"/>
</dbReference>
<dbReference type="Pfam" id="PF00389">
    <property type="entry name" value="2-Hacid_dh"/>
    <property type="match status" value="1"/>
</dbReference>
<dbReference type="CDD" id="cd12173">
    <property type="entry name" value="PGDH_4"/>
    <property type="match status" value="1"/>
</dbReference>
<dbReference type="GO" id="GO:0051287">
    <property type="term" value="F:NAD binding"/>
    <property type="evidence" value="ECO:0007669"/>
    <property type="project" value="InterPro"/>
</dbReference>
<protein>
    <submittedName>
        <fullName evidence="5">Hydroxyacid dehydrogenase</fullName>
    </submittedName>
</protein>
<evidence type="ECO:0000256" key="2">
    <source>
        <dbReference type="RuleBase" id="RU003719"/>
    </source>
</evidence>
<dbReference type="PROSITE" id="PS00670">
    <property type="entry name" value="D_2_HYDROXYACID_DH_2"/>
    <property type="match status" value="1"/>
</dbReference>
<name>A0A533HZP9_PARDE</name>
<dbReference type="SUPFAM" id="SSF52283">
    <property type="entry name" value="Formate/glycerate dehydrogenase catalytic domain-like"/>
    <property type="match status" value="1"/>
</dbReference>